<organism evidence="1 2">
    <name type="scientific">Cohnella silvisoli</name>
    <dbReference type="NCBI Taxonomy" id="2873699"/>
    <lineage>
        <taxon>Bacteria</taxon>
        <taxon>Bacillati</taxon>
        <taxon>Bacillota</taxon>
        <taxon>Bacilli</taxon>
        <taxon>Bacillales</taxon>
        <taxon>Paenibacillaceae</taxon>
        <taxon>Cohnella</taxon>
    </lineage>
</organism>
<gene>
    <name evidence="1" type="ORF">QJS35_15455</name>
</gene>
<dbReference type="EMBL" id="JASKHM010000008">
    <property type="protein sequence ID" value="MEQ4483791.1"/>
    <property type="molecule type" value="Genomic_DNA"/>
</dbReference>
<reference evidence="1 2" key="1">
    <citation type="journal article" date="2023" name="Genome Announc.">
        <title>Pan-Genome Analyses of the Genus Cohnella and Proposal of the Novel Species Cohnella silvisoli sp. nov., Isolated from Forest Soil.</title>
        <authorList>
            <person name="Wang C."/>
            <person name="Mao L."/>
            <person name="Bao G."/>
            <person name="Zhu H."/>
        </authorList>
    </citation>
    <scope>NUCLEOTIDE SEQUENCE [LARGE SCALE GENOMIC DNA]</scope>
    <source>
        <strain evidence="1 2">NL03-T5-1</strain>
    </source>
</reference>
<evidence type="ECO:0000313" key="1">
    <source>
        <dbReference type="EMBL" id="MEQ4483791.1"/>
    </source>
</evidence>
<dbReference type="Proteomes" id="UP001493487">
    <property type="component" value="Unassembled WGS sequence"/>
</dbReference>
<accession>A0ABV1KW29</accession>
<evidence type="ECO:0000313" key="2">
    <source>
        <dbReference type="Proteomes" id="UP001493487"/>
    </source>
</evidence>
<dbReference type="Gene3D" id="3.40.50.720">
    <property type="entry name" value="NAD(P)-binding Rossmann-like Domain"/>
    <property type="match status" value="1"/>
</dbReference>
<dbReference type="InterPro" id="IPR036291">
    <property type="entry name" value="NAD(P)-bd_dom_sf"/>
</dbReference>
<comment type="caution">
    <text evidence="1">The sequence shown here is derived from an EMBL/GenBank/DDBJ whole genome shotgun (WGS) entry which is preliminary data.</text>
</comment>
<name>A0ABV1KW29_9BACL</name>
<proteinExistence type="predicted"/>
<sequence length="300" mass="32795">MKKAMVVRAGKGVGSALIKNLIGAGVDVVAYSGSRRKLSALEAAFAHSLHLHTVLGDVRDQGDLLAAASEGVDVIFCGIYLTYDENPDKVRQMLEAVEKVSAKTDAKVVIIEGIFRPAGENEQALHPDARYMRLISPELYGANVSNTIIHYSLKKIAQGKTVKLMANPAIRRNYVYVADAVHDAVALASQDSSFGNTWRLRGGPAITAEEFIGIAGSVVHAIPRIEKISGWKWRMLQWYEPRAKEILDRYDRGGGSQEFGLEYAESSAATSYEAGIAATIAGMLEKERQKKTRMRLSQKS</sequence>
<keyword evidence="2" id="KW-1185">Reference proteome</keyword>
<protein>
    <recommendedName>
        <fullName evidence="3">SDR family NAD(P)-dependent oxidoreductase</fullName>
    </recommendedName>
</protein>
<dbReference type="RefSeq" id="WP_232186044.1">
    <property type="nucleotide sequence ID" value="NZ_JAIOAP010000007.1"/>
</dbReference>
<evidence type="ECO:0008006" key="3">
    <source>
        <dbReference type="Google" id="ProtNLM"/>
    </source>
</evidence>
<dbReference type="SUPFAM" id="SSF51735">
    <property type="entry name" value="NAD(P)-binding Rossmann-fold domains"/>
    <property type="match status" value="1"/>
</dbReference>